<keyword evidence="5" id="KW-0418">Kinase</keyword>
<dbReference type="SUPFAM" id="SSF56112">
    <property type="entry name" value="Protein kinase-like (PK-like)"/>
    <property type="match status" value="1"/>
</dbReference>
<dbReference type="InterPro" id="IPR017441">
    <property type="entry name" value="Protein_kinase_ATP_BS"/>
</dbReference>
<feature type="compositionally biased region" description="Low complexity" evidence="10">
    <location>
        <begin position="137"/>
        <end position="152"/>
    </location>
</feature>
<keyword evidence="13" id="KW-1185">Reference proteome</keyword>
<gene>
    <name evidence="12" type="ORF">HYPSUDRAFT_54160</name>
</gene>
<feature type="compositionally biased region" description="Low complexity" evidence="10">
    <location>
        <begin position="908"/>
        <end position="957"/>
    </location>
</feature>
<dbReference type="InterPro" id="IPR011009">
    <property type="entry name" value="Kinase-like_dom_sf"/>
</dbReference>
<dbReference type="Pfam" id="PF00069">
    <property type="entry name" value="Pkinase"/>
    <property type="match status" value="2"/>
</dbReference>
<comment type="catalytic activity">
    <reaction evidence="8">
        <text>L-seryl-[protein] + ATP = O-phospho-L-seryl-[protein] + ADP + H(+)</text>
        <dbReference type="Rhea" id="RHEA:17989"/>
        <dbReference type="Rhea" id="RHEA-COMP:9863"/>
        <dbReference type="Rhea" id="RHEA-COMP:11604"/>
        <dbReference type="ChEBI" id="CHEBI:15378"/>
        <dbReference type="ChEBI" id="CHEBI:29999"/>
        <dbReference type="ChEBI" id="CHEBI:30616"/>
        <dbReference type="ChEBI" id="CHEBI:83421"/>
        <dbReference type="ChEBI" id="CHEBI:456216"/>
        <dbReference type="EC" id="2.7.11.1"/>
    </reaction>
</comment>
<keyword evidence="6 9" id="KW-0067">ATP-binding</keyword>
<dbReference type="PANTHER" id="PTHR44899:SF3">
    <property type="entry name" value="SERINE_THREONINE-PROTEIN KINASE NEK1"/>
    <property type="match status" value="1"/>
</dbReference>
<dbReference type="OrthoDB" id="10250725at2759"/>
<keyword evidence="3" id="KW-0808">Transferase</keyword>
<feature type="region of interest" description="Disordered" evidence="10">
    <location>
        <begin position="494"/>
        <end position="613"/>
    </location>
</feature>
<dbReference type="InterPro" id="IPR008271">
    <property type="entry name" value="Ser/Thr_kinase_AS"/>
</dbReference>
<proteinExistence type="predicted"/>
<evidence type="ECO:0000256" key="4">
    <source>
        <dbReference type="ARBA" id="ARBA00022741"/>
    </source>
</evidence>
<feature type="compositionally biased region" description="Low complexity" evidence="10">
    <location>
        <begin position="540"/>
        <end position="561"/>
    </location>
</feature>
<feature type="domain" description="Protein kinase" evidence="11">
    <location>
        <begin position="12"/>
        <end position="296"/>
    </location>
</feature>
<dbReference type="Proteomes" id="UP000054270">
    <property type="component" value="Unassembled WGS sequence"/>
</dbReference>
<feature type="binding site" evidence="9">
    <location>
        <position position="41"/>
    </location>
    <ligand>
        <name>ATP</name>
        <dbReference type="ChEBI" id="CHEBI:30616"/>
    </ligand>
</feature>
<feature type="compositionally biased region" description="Low complexity" evidence="10">
    <location>
        <begin position="966"/>
        <end position="979"/>
    </location>
</feature>
<dbReference type="STRING" id="945553.A0A0D2NYC2"/>
<dbReference type="GO" id="GO:0005524">
    <property type="term" value="F:ATP binding"/>
    <property type="evidence" value="ECO:0007669"/>
    <property type="project" value="UniProtKB-UniRule"/>
</dbReference>
<evidence type="ECO:0000256" key="10">
    <source>
        <dbReference type="SAM" id="MobiDB-lite"/>
    </source>
</evidence>
<dbReference type="EC" id="2.7.11.1" evidence="1"/>
<dbReference type="AlphaFoldDB" id="A0A0D2NYC2"/>
<dbReference type="SMART" id="SM00220">
    <property type="entry name" value="S_TKc"/>
    <property type="match status" value="1"/>
</dbReference>
<feature type="compositionally biased region" description="Basic and acidic residues" evidence="10">
    <location>
        <begin position="1026"/>
        <end position="1038"/>
    </location>
</feature>
<dbReference type="OMA" id="QHCHHPN"/>
<feature type="compositionally biased region" description="Low complexity" evidence="10">
    <location>
        <begin position="823"/>
        <end position="863"/>
    </location>
</feature>
<evidence type="ECO:0000256" key="1">
    <source>
        <dbReference type="ARBA" id="ARBA00012513"/>
    </source>
</evidence>
<evidence type="ECO:0000259" key="11">
    <source>
        <dbReference type="PROSITE" id="PS50011"/>
    </source>
</evidence>
<dbReference type="Gene3D" id="1.10.510.10">
    <property type="entry name" value="Transferase(Phosphotransferase) domain 1"/>
    <property type="match status" value="1"/>
</dbReference>
<dbReference type="InterPro" id="IPR051131">
    <property type="entry name" value="NEK_Ser/Thr_kinase_NIMA"/>
</dbReference>
<evidence type="ECO:0000256" key="6">
    <source>
        <dbReference type="ARBA" id="ARBA00022840"/>
    </source>
</evidence>
<dbReference type="InterPro" id="IPR000719">
    <property type="entry name" value="Prot_kinase_dom"/>
</dbReference>
<evidence type="ECO:0000313" key="13">
    <source>
        <dbReference type="Proteomes" id="UP000054270"/>
    </source>
</evidence>
<dbReference type="Gene3D" id="3.30.200.20">
    <property type="entry name" value="Phosphorylase Kinase, domain 1"/>
    <property type="match status" value="2"/>
</dbReference>
<sequence length="1038" mass="109734">MSSSPTAFLDSYDSLDVIGNGSFGIIRKVRRKSDGLLFARKELNFERMTERDRKQIVAEVNILKDLHHDHIVRYHDRYVDRDAGILYILMEYCGGGDLSTVIKQASRSGRPIPEDTVWGYFFQILHALQHCHHPNGHTRSSSGGSTGTYDTVSGGGSRRPQILHRDLKPDNVFLDEENKVKLGDFGLSKALPQASFASTYVGTPYYMSPELMQEKAYDSKSDIWSLGCLIYELCALKPPFHEAKTHSELSIFIRNGRIPPLPRGYSQALSSVIKSMLNLNPAMRPSAAQLLQHERLELVSKVQETEKMLTAVKQHRAVVAAKEREVLLRENAVADSQARLQALLADRDAQIAALQRHVAQTQQQAAYTHADVQAAARAAVAAREDELRALVAQREAEVAQAIAAREAEIMEAVRAREAEVDAACVAREAEIAAAFEARAQEVEARAHDVEARHRWVLEREEEVSRREEEMRRREEVVARDEARVEEVKRTIEKEKEAGGKKSGGGKGTSIVSVLRDRRGTNCDAGRKEKNPLEEVKNVLQAQATPTQSQQQRSRRATAPSAPAAPPAPAPESSQAQSSQQAPSAHSAPKPFPTLPSHSVLATPAGARGAPASWAPASAMKGVVLTATGETLATPAPGEFARRLAAAGGGGVQQSPLVAAMAMVTPRPSPVELGALFEKSPKVGLNFARIFDFEGSAPGGGVKEARSRQPPAALDLDTARDDDGEGEEELPPSPSVRTQKGGMERSRGRRAEERDDISETSSGSGSGSSGAPSTGRAAPLPTRIRRPSIRSSSRSGSGKPTTEAPAVSAQGVPRPQPLPHPHLRPSASSSNLRTSAAAAAAAAAAASTAAAAATAAVASVRNASPPEYDLADEENLPSPFLRRGERADRGVPLTAGGPLSGPNFSGEASGSSTSTVGVHSNSNSHNSNSNSNPNSSSNSTHSNSNSSSNSHSAAPAPAAKRRPSSGLLLRAVAAANSAGRRAGHSPVLADSGQCEGAPGAGAGASATNAAGGGGESGARPSLASARKASEDARKALLRG</sequence>
<organism evidence="12 13">
    <name type="scientific">Hypholoma sublateritium (strain FD-334 SS-4)</name>
    <dbReference type="NCBI Taxonomy" id="945553"/>
    <lineage>
        <taxon>Eukaryota</taxon>
        <taxon>Fungi</taxon>
        <taxon>Dikarya</taxon>
        <taxon>Basidiomycota</taxon>
        <taxon>Agaricomycotina</taxon>
        <taxon>Agaricomycetes</taxon>
        <taxon>Agaricomycetidae</taxon>
        <taxon>Agaricales</taxon>
        <taxon>Agaricineae</taxon>
        <taxon>Strophariaceae</taxon>
        <taxon>Hypholoma</taxon>
    </lineage>
</organism>
<feature type="compositionally biased region" description="Basic and acidic residues" evidence="10">
    <location>
        <begin position="514"/>
        <end position="536"/>
    </location>
</feature>
<evidence type="ECO:0000256" key="3">
    <source>
        <dbReference type="ARBA" id="ARBA00022679"/>
    </source>
</evidence>
<feature type="compositionally biased region" description="Acidic residues" evidence="10">
    <location>
        <begin position="719"/>
        <end position="729"/>
    </location>
</feature>
<evidence type="ECO:0000256" key="5">
    <source>
        <dbReference type="ARBA" id="ARBA00022777"/>
    </source>
</evidence>
<feature type="region of interest" description="Disordered" evidence="10">
    <location>
        <begin position="695"/>
        <end position="1038"/>
    </location>
</feature>
<dbReference type="PROSITE" id="PS00108">
    <property type="entry name" value="PROTEIN_KINASE_ST"/>
    <property type="match status" value="1"/>
</dbReference>
<dbReference type="CDD" id="cd08217">
    <property type="entry name" value="STKc_Nek2"/>
    <property type="match status" value="1"/>
</dbReference>
<name>A0A0D2NYC2_HYPSF</name>
<evidence type="ECO:0000256" key="2">
    <source>
        <dbReference type="ARBA" id="ARBA00022527"/>
    </source>
</evidence>
<feature type="region of interest" description="Disordered" evidence="10">
    <location>
        <begin position="133"/>
        <end position="161"/>
    </location>
</feature>
<evidence type="ECO:0000313" key="12">
    <source>
        <dbReference type="EMBL" id="KJA23704.1"/>
    </source>
</evidence>
<dbReference type="EMBL" id="KN817541">
    <property type="protein sequence ID" value="KJA23704.1"/>
    <property type="molecule type" value="Genomic_DNA"/>
</dbReference>
<keyword evidence="2" id="KW-0723">Serine/threonine-protein kinase</keyword>
<dbReference type="PANTHER" id="PTHR44899">
    <property type="entry name" value="CAMK FAMILY PROTEIN KINASE"/>
    <property type="match status" value="1"/>
</dbReference>
<reference evidence="13" key="1">
    <citation type="submission" date="2014-04" db="EMBL/GenBank/DDBJ databases">
        <title>Evolutionary Origins and Diversification of the Mycorrhizal Mutualists.</title>
        <authorList>
            <consortium name="DOE Joint Genome Institute"/>
            <consortium name="Mycorrhizal Genomics Consortium"/>
            <person name="Kohler A."/>
            <person name="Kuo A."/>
            <person name="Nagy L.G."/>
            <person name="Floudas D."/>
            <person name="Copeland A."/>
            <person name="Barry K.W."/>
            <person name="Cichocki N."/>
            <person name="Veneault-Fourrey C."/>
            <person name="LaButti K."/>
            <person name="Lindquist E.A."/>
            <person name="Lipzen A."/>
            <person name="Lundell T."/>
            <person name="Morin E."/>
            <person name="Murat C."/>
            <person name="Riley R."/>
            <person name="Ohm R."/>
            <person name="Sun H."/>
            <person name="Tunlid A."/>
            <person name="Henrissat B."/>
            <person name="Grigoriev I.V."/>
            <person name="Hibbett D.S."/>
            <person name="Martin F."/>
        </authorList>
    </citation>
    <scope>NUCLEOTIDE SEQUENCE [LARGE SCALE GENOMIC DNA]</scope>
    <source>
        <strain evidence="13">FD-334 SS-4</strain>
    </source>
</reference>
<comment type="catalytic activity">
    <reaction evidence="7">
        <text>L-threonyl-[protein] + ATP = O-phospho-L-threonyl-[protein] + ADP + H(+)</text>
        <dbReference type="Rhea" id="RHEA:46608"/>
        <dbReference type="Rhea" id="RHEA-COMP:11060"/>
        <dbReference type="Rhea" id="RHEA-COMP:11605"/>
        <dbReference type="ChEBI" id="CHEBI:15378"/>
        <dbReference type="ChEBI" id="CHEBI:30013"/>
        <dbReference type="ChEBI" id="CHEBI:30616"/>
        <dbReference type="ChEBI" id="CHEBI:61977"/>
        <dbReference type="ChEBI" id="CHEBI:456216"/>
        <dbReference type="EC" id="2.7.11.1"/>
    </reaction>
</comment>
<dbReference type="GO" id="GO:0004674">
    <property type="term" value="F:protein serine/threonine kinase activity"/>
    <property type="evidence" value="ECO:0007669"/>
    <property type="project" value="UniProtKB-KW"/>
</dbReference>
<evidence type="ECO:0000256" key="9">
    <source>
        <dbReference type="PROSITE-ProRule" id="PRU10141"/>
    </source>
</evidence>
<keyword evidence="4 9" id="KW-0547">Nucleotide-binding</keyword>
<feature type="compositionally biased region" description="Low complexity" evidence="10">
    <location>
        <begin position="570"/>
        <end position="588"/>
    </location>
</feature>
<evidence type="ECO:0000256" key="7">
    <source>
        <dbReference type="ARBA" id="ARBA00047899"/>
    </source>
</evidence>
<feature type="compositionally biased region" description="Basic and acidic residues" evidence="10">
    <location>
        <begin position="741"/>
        <end position="752"/>
    </location>
</feature>
<dbReference type="PROSITE" id="PS50011">
    <property type="entry name" value="PROTEIN_KINASE_DOM"/>
    <property type="match status" value="1"/>
</dbReference>
<accession>A0A0D2NYC2</accession>
<protein>
    <recommendedName>
        <fullName evidence="1">non-specific serine/threonine protein kinase</fullName>
        <ecNumber evidence="1">2.7.11.1</ecNumber>
    </recommendedName>
</protein>
<dbReference type="PROSITE" id="PS00107">
    <property type="entry name" value="PROTEIN_KINASE_ATP"/>
    <property type="match status" value="1"/>
</dbReference>
<feature type="compositionally biased region" description="Low complexity" evidence="10">
    <location>
        <begin position="788"/>
        <end position="797"/>
    </location>
</feature>
<evidence type="ECO:0000256" key="8">
    <source>
        <dbReference type="ARBA" id="ARBA00048679"/>
    </source>
</evidence>